<dbReference type="Pfam" id="PF03031">
    <property type="entry name" value="NIF"/>
    <property type="match status" value="1"/>
</dbReference>
<dbReference type="AlphaFoldDB" id="A0A0K0EQK5"/>
<evidence type="ECO:0000256" key="10">
    <source>
        <dbReference type="ARBA" id="ARBA00023010"/>
    </source>
</evidence>
<keyword evidence="10 13" id="KW-0811">Translocation</keyword>
<feature type="domain" description="FCP1 homology" evidence="15">
    <location>
        <begin position="248"/>
        <end position="392"/>
    </location>
</feature>
<dbReference type="Proteomes" id="UP000035681">
    <property type="component" value="Unplaced"/>
</dbReference>
<protein>
    <recommendedName>
        <fullName evidence="13">Mitochondrial import inner membrane translocase subunit TIM50</fullName>
    </recommendedName>
</protein>
<dbReference type="CDD" id="cd07521">
    <property type="entry name" value="HAD_FCP1-like"/>
    <property type="match status" value="1"/>
</dbReference>
<keyword evidence="12 13" id="KW-0472">Membrane</keyword>
<keyword evidence="9 13" id="KW-1133">Transmembrane helix</keyword>
<dbReference type="FunFam" id="3.40.50.1000:FF:000019">
    <property type="entry name" value="Mitochondrial import inner membrane translocase subunit TIM50"/>
    <property type="match status" value="1"/>
</dbReference>
<evidence type="ECO:0000259" key="15">
    <source>
        <dbReference type="PROSITE" id="PS50969"/>
    </source>
</evidence>
<sequence>MRHHLFRILSRNPSSISILSATSRHRFLSSSGIILCKKVDENFKSCLDGPKVASPFINNDYQKHLNNDLSLDLLKLHENKKIPQENLTLKSDSEKPVNVQETVEIKKNIKVEENVKVKENIKVEENVETKKNVEFKKNTTESSQTADENSKNEELEEKEKSEKRKRSEKYTILSFKIFIGSALASLVGFLIYSGMEHHDDKGNIITDQYSGQTLAPLWRMLDSIKNVKKFVFEPSREKLLPDPLQYPYLQPKYTLVIEMKNVLLHPEWTYKTGYRFKKRPALDYFLDVVGYPNFEVVIYTSDGSSTAPQIIDQIDPNQKIMYRLYRDCTLYENGHNRKDLSRLNRDLSKVIYIDFDPESFKLHPENVLRVPKWEGDMSDTSLIDLAELLKTILESNVDDVRPTLQYYSQYDDPAKEFKRRAYYLAEQKAENQSKNNESTYAAIKRYSGSLFGFKRHN</sequence>
<evidence type="ECO:0000313" key="17">
    <source>
        <dbReference type="WBParaSite" id="SSTP_0001173500.1"/>
    </source>
</evidence>
<evidence type="ECO:0000256" key="12">
    <source>
        <dbReference type="ARBA" id="ARBA00023136"/>
    </source>
</evidence>
<dbReference type="SUPFAM" id="SSF56784">
    <property type="entry name" value="HAD-like"/>
    <property type="match status" value="1"/>
</dbReference>
<organism evidence="17">
    <name type="scientific">Strongyloides stercoralis</name>
    <name type="common">Threadworm</name>
    <dbReference type="NCBI Taxonomy" id="6248"/>
    <lineage>
        <taxon>Eukaryota</taxon>
        <taxon>Metazoa</taxon>
        <taxon>Ecdysozoa</taxon>
        <taxon>Nematoda</taxon>
        <taxon>Chromadorea</taxon>
        <taxon>Rhabditida</taxon>
        <taxon>Tylenchina</taxon>
        <taxon>Panagrolaimomorpha</taxon>
        <taxon>Strongyloidoidea</taxon>
        <taxon>Strongyloididae</taxon>
        <taxon>Strongyloides</taxon>
    </lineage>
</organism>
<evidence type="ECO:0000256" key="13">
    <source>
        <dbReference type="RuleBase" id="RU365079"/>
    </source>
</evidence>
<evidence type="ECO:0000256" key="8">
    <source>
        <dbReference type="ARBA" id="ARBA00022946"/>
    </source>
</evidence>
<dbReference type="InterPro" id="IPR036412">
    <property type="entry name" value="HAD-like_sf"/>
</dbReference>
<evidence type="ECO:0000256" key="11">
    <source>
        <dbReference type="ARBA" id="ARBA00023128"/>
    </source>
</evidence>
<dbReference type="WBParaSite" id="SSTP_0001173500.1">
    <property type="protein sequence ID" value="SSTP_0001173500.1"/>
    <property type="gene ID" value="SSTP_0001173500"/>
</dbReference>
<comment type="function">
    <text evidence="1 13">Essential component of the TIM23 complex, a complex that mediates the translocation of transit peptide-containing proteins across the mitochondrial inner membrane.</text>
</comment>
<dbReference type="InterPro" id="IPR004274">
    <property type="entry name" value="FCP1_dom"/>
</dbReference>
<evidence type="ECO:0000256" key="7">
    <source>
        <dbReference type="ARBA" id="ARBA00022927"/>
    </source>
</evidence>
<dbReference type="STRING" id="6248.A0A0K0EQK5"/>
<keyword evidence="16" id="KW-1185">Reference proteome</keyword>
<reference evidence="17" key="1">
    <citation type="submission" date="2015-08" db="UniProtKB">
        <authorList>
            <consortium name="WormBaseParasite"/>
        </authorList>
    </citation>
    <scope>IDENTIFICATION</scope>
</reference>
<keyword evidence="8 13" id="KW-0809">Transit peptide</keyword>
<name>A0A0K0EQK5_STRER</name>
<evidence type="ECO:0000256" key="6">
    <source>
        <dbReference type="ARBA" id="ARBA00022792"/>
    </source>
</evidence>
<keyword evidence="5 13" id="KW-0812">Transmembrane</keyword>
<dbReference type="PROSITE" id="PS50969">
    <property type="entry name" value="FCP1"/>
    <property type="match status" value="1"/>
</dbReference>
<accession>A0A0K0EQK5</accession>
<keyword evidence="11 13" id="KW-0496">Mitochondrion</keyword>
<dbReference type="SMART" id="SM00577">
    <property type="entry name" value="CPDc"/>
    <property type="match status" value="1"/>
</dbReference>
<comment type="similarity">
    <text evidence="3 13">Belongs to the TIM50 family.</text>
</comment>
<dbReference type="InterPro" id="IPR023214">
    <property type="entry name" value="HAD_sf"/>
</dbReference>
<dbReference type="Gene3D" id="3.40.50.1000">
    <property type="entry name" value="HAD superfamily/HAD-like"/>
    <property type="match status" value="1"/>
</dbReference>
<evidence type="ECO:0000256" key="9">
    <source>
        <dbReference type="ARBA" id="ARBA00022989"/>
    </source>
</evidence>
<dbReference type="PANTHER" id="PTHR12210">
    <property type="entry name" value="DULLARD PROTEIN PHOSPHATASE"/>
    <property type="match status" value="1"/>
</dbReference>
<evidence type="ECO:0000256" key="1">
    <source>
        <dbReference type="ARBA" id="ARBA00002959"/>
    </source>
</evidence>
<comment type="subcellular location">
    <subcellularLocation>
        <location evidence="2 13">Mitochondrion inner membrane</location>
        <topology evidence="2 13">Single-pass membrane protein</topology>
    </subcellularLocation>
</comment>
<feature type="region of interest" description="Disordered" evidence="14">
    <location>
        <begin position="135"/>
        <end position="163"/>
    </location>
</feature>
<feature type="compositionally biased region" description="Basic and acidic residues" evidence="14">
    <location>
        <begin position="148"/>
        <end position="162"/>
    </location>
</feature>
<proteinExistence type="inferred from homology"/>
<evidence type="ECO:0000313" key="16">
    <source>
        <dbReference type="Proteomes" id="UP000035681"/>
    </source>
</evidence>
<dbReference type="InterPro" id="IPR050365">
    <property type="entry name" value="TIM50"/>
</dbReference>
<evidence type="ECO:0000256" key="2">
    <source>
        <dbReference type="ARBA" id="ARBA00004434"/>
    </source>
</evidence>
<evidence type="ECO:0000256" key="3">
    <source>
        <dbReference type="ARBA" id="ARBA00006344"/>
    </source>
</evidence>
<keyword evidence="7 13" id="KW-0653">Protein transport</keyword>
<dbReference type="GO" id="GO:0005744">
    <property type="term" value="C:TIM23 mitochondrial import inner membrane translocase complex"/>
    <property type="evidence" value="ECO:0007669"/>
    <property type="project" value="UniProtKB-UniRule"/>
</dbReference>
<evidence type="ECO:0000256" key="14">
    <source>
        <dbReference type="SAM" id="MobiDB-lite"/>
    </source>
</evidence>
<dbReference type="WBParaSite" id="TCONS_00002399.p1">
    <property type="protein sequence ID" value="TCONS_00002399.p1"/>
    <property type="gene ID" value="XLOC_002251"/>
</dbReference>
<evidence type="ECO:0000256" key="5">
    <source>
        <dbReference type="ARBA" id="ARBA00022692"/>
    </source>
</evidence>
<comment type="subunit">
    <text evidence="13">Component of the TIM23 complex.</text>
</comment>
<dbReference type="GO" id="GO:0015031">
    <property type="term" value="P:protein transport"/>
    <property type="evidence" value="ECO:0007669"/>
    <property type="project" value="UniProtKB-KW"/>
</dbReference>
<evidence type="ECO:0000256" key="4">
    <source>
        <dbReference type="ARBA" id="ARBA00022448"/>
    </source>
</evidence>
<keyword evidence="6" id="KW-0999">Mitochondrion inner membrane</keyword>
<keyword evidence="4 13" id="KW-0813">Transport</keyword>
<feature type="transmembrane region" description="Helical" evidence="13">
    <location>
        <begin position="170"/>
        <end position="192"/>
    </location>
</feature>